<accession>A0A820D5I1</accession>
<dbReference type="EMBL" id="CAJOAY010010815">
    <property type="protein sequence ID" value="CAF4227393.1"/>
    <property type="molecule type" value="Genomic_DNA"/>
</dbReference>
<gene>
    <name evidence="1" type="ORF">OKA104_LOCUS42370</name>
</gene>
<dbReference type="Proteomes" id="UP000663881">
    <property type="component" value="Unassembled WGS sequence"/>
</dbReference>
<protein>
    <submittedName>
        <fullName evidence="1">Uncharacterized protein</fullName>
    </submittedName>
</protein>
<comment type="caution">
    <text evidence="1">The sequence shown here is derived from an EMBL/GenBank/DDBJ whole genome shotgun (WGS) entry which is preliminary data.</text>
</comment>
<reference evidence="1" key="1">
    <citation type="submission" date="2021-02" db="EMBL/GenBank/DDBJ databases">
        <authorList>
            <person name="Nowell W R."/>
        </authorList>
    </citation>
    <scope>NUCLEOTIDE SEQUENCE</scope>
</reference>
<proteinExistence type="predicted"/>
<evidence type="ECO:0000313" key="1">
    <source>
        <dbReference type="EMBL" id="CAF4227393.1"/>
    </source>
</evidence>
<name>A0A820D5I1_9BILA</name>
<sequence>VRFHADSKYDSYFT</sequence>
<evidence type="ECO:0000313" key="2">
    <source>
        <dbReference type="Proteomes" id="UP000663881"/>
    </source>
</evidence>
<organism evidence="1 2">
    <name type="scientific">Adineta steineri</name>
    <dbReference type="NCBI Taxonomy" id="433720"/>
    <lineage>
        <taxon>Eukaryota</taxon>
        <taxon>Metazoa</taxon>
        <taxon>Spiralia</taxon>
        <taxon>Gnathifera</taxon>
        <taxon>Rotifera</taxon>
        <taxon>Eurotatoria</taxon>
        <taxon>Bdelloidea</taxon>
        <taxon>Adinetida</taxon>
        <taxon>Adinetidae</taxon>
        <taxon>Adineta</taxon>
    </lineage>
</organism>
<feature type="non-terminal residue" evidence="1">
    <location>
        <position position="1"/>
    </location>
</feature>